<comment type="cofactor">
    <cofactor evidence="1">
        <name>pyridoxal 5'-phosphate</name>
        <dbReference type="ChEBI" id="CHEBI:597326"/>
    </cofactor>
</comment>
<evidence type="ECO:0000259" key="6">
    <source>
        <dbReference type="Pfam" id="PF00155"/>
    </source>
</evidence>
<sequence>MIYPHTKLPKVGTTIFSVMSQMAAEHNAINLSQGFPDFDGPSALLEAVGRYIAQGANQYAPMTGVPALREQIAQKVALLYGREVSVDHEITVTSGATEALFAAIAAVVRADDEVIIFDPAYDSYEPAIELNGAKAVRLQLQAPDFRVNWDEVSAQITDKTRLIILNSPHNPTGTTLDADDLERLAELVEGTDILLLGDEVYEHIVFDNAPHHSLLTHAQLYERSFVVSSFGKTYHTTGWKVGYCIAPPALSVELRKVHQYLTFSTSTPMQLALADIMRDEPQHVSELPAFYQHKRDLFCDLIQPSRFKFTPTSGTYFQCVDYSAISDLPDVEFCKWLIEKAGVAAIPVSVFCEAPPDIRLVRFCFAKSDETLRAAAERICAI</sequence>
<dbReference type="NCBIfam" id="NF009079">
    <property type="entry name" value="PRK12414.1"/>
    <property type="match status" value="1"/>
</dbReference>
<dbReference type="InterPro" id="IPR051326">
    <property type="entry name" value="Kynurenine-oxoglutarate_AT"/>
</dbReference>
<comment type="similarity">
    <text evidence="2">Belongs to the class-I pyridoxal-phosphate-dependent aminotransferase family.</text>
</comment>
<evidence type="ECO:0000256" key="4">
    <source>
        <dbReference type="ARBA" id="ARBA00022679"/>
    </source>
</evidence>
<dbReference type="PANTHER" id="PTHR43807:SF20">
    <property type="entry name" value="FI04487P"/>
    <property type="match status" value="1"/>
</dbReference>
<dbReference type="InterPro" id="IPR015422">
    <property type="entry name" value="PyrdxlP-dep_Trfase_small"/>
</dbReference>
<dbReference type="GO" id="GO:0005737">
    <property type="term" value="C:cytoplasm"/>
    <property type="evidence" value="ECO:0007669"/>
    <property type="project" value="TreeGrafter"/>
</dbReference>
<proteinExistence type="inferred from homology"/>
<dbReference type="EMBL" id="JAUOPG010000002">
    <property type="protein sequence ID" value="MDO6452614.1"/>
    <property type="molecule type" value="Genomic_DNA"/>
</dbReference>
<reference evidence="7" key="1">
    <citation type="submission" date="2023-07" db="EMBL/GenBank/DDBJ databases">
        <title>Genome content predicts the carbon catabolic preferences of heterotrophic bacteria.</title>
        <authorList>
            <person name="Gralka M."/>
        </authorList>
    </citation>
    <scope>NUCLEOTIDE SEQUENCE</scope>
    <source>
        <strain evidence="7">I2M16</strain>
    </source>
</reference>
<evidence type="ECO:0000256" key="2">
    <source>
        <dbReference type="ARBA" id="ARBA00007441"/>
    </source>
</evidence>
<dbReference type="SUPFAM" id="SSF53383">
    <property type="entry name" value="PLP-dependent transferases"/>
    <property type="match status" value="1"/>
</dbReference>
<protein>
    <submittedName>
        <fullName evidence="7">Pyridoxal phosphate-dependent aminotransferase</fullName>
    </submittedName>
</protein>
<dbReference type="InterPro" id="IPR015424">
    <property type="entry name" value="PyrdxlP-dep_Trfase"/>
</dbReference>
<dbReference type="RefSeq" id="WP_178969078.1">
    <property type="nucleotide sequence ID" value="NZ_CP041336.1"/>
</dbReference>
<dbReference type="GO" id="GO:0016212">
    <property type="term" value="F:kynurenine-oxoglutarate transaminase activity"/>
    <property type="evidence" value="ECO:0007669"/>
    <property type="project" value="TreeGrafter"/>
</dbReference>
<comment type="caution">
    <text evidence="7">The sequence shown here is derived from an EMBL/GenBank/DDBJ whole genome shotgun (WGS) entry which is preliminary data.</text>
</comment>
<dbReference type="AlphaFoldDB" id="A0AAW7XH59"/>
<dbReference type="Gene3D" id="3.40.640.10">
    <property type="entry name" value="Type I PLP-dependent aspartate aminotransferase-like (Major domain)"/>
    <property type="match status" value="1"/>
</dbReference>
<dbReference type="PANTHER" id="PTHR43807">
    <property type="entry name" value="FI04487P"/>
    <property type="match status" value="1"/>
</dbReference>
<name>A0AAW7XH59_9GAMM</name>
<evidence type="ECO:0000313" key="8">
    <source>
        <dbReference type="Proteomes" id="UP001169862"/>
    </source>
</evidence>
<dbReference type="CDD" id="cd00609">
    <property type="entry name" value="AAT_like"/>
    <property type="match status" value="1"/>
</dbReference>
<dbReference type="NCBIfam" id="NF006569">
    <property type="entry name" value="PRK09082.1"/>
    <property type="match status" value="1"/>
</dbReference>
<evidence type="ECO:0000313" key="7">
    <source>
        <dbReference type="EMBL" id="MDO6452614.1"/>
    </source>
</evidence>
<feature type="domain" description="Aminotransferase class I/classII large" evidence="6">
    <location>
        <begin position="28"/>
        <end position="379"/>
    </location>
</feature>
<dbReference type="Pfam" id="PF00155">
    <property type="entry name" value="Aminotran_1_2"/>
    <property type="match status" value="1"/>
</dbReference>
<keyword evidence="4" id="KW-0808">Transferase</keyword>
<keyword evidence="5" id="KW-0663">Pyridoxal phosphate</keyword>
<evidence type="ECO:0000256" key="3">
    <source>
        <dbReference type="ARBA" id="ARBA00022576"/>
    </source>
</evidence>
<accession>A0AAW7XH59</accession>
<dbReference type="Gene3D" id="3.90.1150.10">
    <property type="entry name" value="Aspartate Aminotransferase, domain 1"/>
    <property type="match status" value="1"/>
</dbReference>
<keyword evidence="3 7" id="KW-0032">Aminotransferase</keyword>
<evidence type="ECO:0000256" key="5">
    <source>
        <dbReference type="ARBA" id="ARBA00022898"/>
    </source>
</evidence>
<dbReference type="GeneID" id="89456896"/>
<gene>
    <name evidence="7" type="ORF">Q4490_03460</name>
</gene>
<dbReference type="FunFam" id="3.40.640.10:FF:000033">
    <property type="entry name" value="Aspartate aminotransferase"/>
    <property type="match status" value="1"/>
</dbReference>
<evidence type="ECO:0000256" key="1">
    <source>
        <dbReference type="ARBA" id="ARBA00001933"/>
    </source>
</evidence>
<dbReference type="InterPro" id="IPR015421">
    <property type="entry name" value="PyrdxlP-dep_Trfase_major"/>
</dbReference>
<organism evidence="7 8">
    <name type="scientific">Neptunomonas phycophila</name>
    <dbReference type="NCBI Taxonomy" id="1572645"/>
    <lineage>
        <taxon>Bacteria</taxon>
        <taxon>Pseudomonadati</taxon>
        <taxon>Pseudomonadota</taxon>
        <taxon>Gammaproteobacteria</taxon>
        <taxon>Oceanospirillales</taxon>
        <taxon>Oceanospirillaceae</taxon>
        <taxon>Neptunomonas</taxon>
    </lineage>
</organism>
<dbReference type="Proteomes" id="UP001169862">
    <property type="component" value="Unassembled WGS sequence"/>
</dbReference>
<dbReference type="GO" id="GO:0030170">
    <property type="term" value="F:pyridoxal phosphate binding"/>
    <property type="evidence" value="ECO:0007669"/>
    <property type="project" value="InterPro"/>
</dbReference>
<dbReference type="InterPro" id="IPR004839">
    <property type="entry name" value="Aminotransferase_I/II_large"/>
</dbReference>